<keyword evidence="2" id="KW-1185">Reference proteome</keyword>
<dbReference type="RefSeq" id="WP_200818005.1">
    <property type="nucleotide sequence ID" value="NZ_FCOJ02000001.1"/>
</dbReference>
<name>A0A157Z1E1_9BURK</name>
<comment type="caution">
    <text evidence="1">The sequence shown here is derived from an EMBL/GenBank/DDBJ whole genome shotgun (WGS) entry which is preliminary data.</text>
</comment>
<evidence type="ECO:0000313" key="2">
    <source>
        <dbReference type="Proteomes" id="UP000054596"/>
    </source>
</evidence>
<protein>
    <submittedName>
        <fullName evidence="1">Uncharacterized protein</fullName>
    </submittedName>
</protein>
<gene>
    <name evidence="1" type="ORF">AWB82_00066</name>
</gene>
<dbReference type="AlphaFoldDB" id="A0A157Z1E1"/>
<organism evidence="1 2">
    <name type="scientific">Caballeronia glebae</name>
    <dbReference type="NCBI Taxonomy" id="1777143"/>
    <lineage>
        <taxon>Bacteria</taxon>
        <taxon>Pseudomonadati</taxon>
        <taxon>Pseudomonadota</taxon>
        <taxon>Betaproteobacteria</taxon>
        <taxon>Burkholderiales</taxon>
        <taxon>Burkholderiaceae</taxon>
        <taxon>Caballeronia</taxon>
    </lineage>
</organism>
<evidence type="ECO:0000313" key="1">
    <source>
        <dbReference type="EMBL" id="SAK39274.1"/>
    </source>
</evidence>
<sequence length="223" mass="25433">MEDFDETLFIVWRANLSVLVGSPGGARRLARMMNFSPTFMKLIVAGRRDFNEEFVRGIELVTGLPPHWMDERRELEEVPPDVLRAIDEETPMAVFRGTAHPAPKRSVLRGPEPLLSQTEATRRVADLAQQQAEVNRRDLVFRKNRELLSQDLRRLERQLGLLQVESMQPKVDELITSDRMSEAAKADLTGRLEQIDKHVKLLHQHVDKLVALLSSPDEPEAGE</sequence>
<proteinExistence type="predicted"/>
<dbReference type="EMBL" id="FCOJ02000001">
    <property type="protein sequence ID" value="SAK39274.1"/>
    <property type="molecule type" value="Genomic_DNA"/>
</dbReference>
<dbReference type="Proteomes" id="UP000054596">
    <property type="component" value="Unassembled WGS sequence"/>
</dbReference>
<accession>A0A157Z1E1</accession>
<reference evidence="1" key="1">
    <citation type="submission" date="2016-01" db="EMBL/GenBank/DDBJ databases">
        <authorList>
            <person name="Peeters C."/>
        </authorList>
    </citation>
    <scope>NUCLEOTIDE SEQUENCE [LARGE SCALE GENOMIC DNA]</scope>
    <source>
        <strain evidence="1">LMG 29325</strain>
    </source>
</reference>